<keyword evidence="1" id="KW-0328">Glycosyltransferase</keyword>
<dbReference type="SUPFAM" id="SSF53756">
    <property type="entry name" value="UDP-Glycosyltransferase/glycogen phosphorylase"/>
    <property type="match status" value="1"/>
</dbReference>
<keyword evidence="5" id="KW-1185">Reference proteome</keyword>
<evidence type="ECO:0000256" key="2">
    <source>
        <dbReference type="ARBA" id="ARBA00022679"/>
    </source>
</evidence>
<dbReference type="Pfam" id="PF00534">
    <property type="entry name" value="Glycos_transf_1"/>
    <property type="match status" value="1"/>
</dbReference>
<evidence type="ECO:0000256" key="1">
    <source>
        <dbReference type="ARBA" id="ARBA00022676"/>
    </source>
</evidence>
<evidence type="ECO:0000313" key="5">
    <source>
        <dbReference type="Proteomes" id="UP000606008"/>
    </source>
</evidence>
<dbReference type="Proteomes" id="UP000606008">
    <property type="component" value="Unassembled WGS sequence"/>
</dbReference>
<protein>
    <submittedName>
        <fullName evidence="4">Glycosyltransferase family 4 protein</fullName>
    </submittedName>
</protein>
<name>A0ABX0QML3_9BACT</name>
<evidence type="ECO:0000259" key="3">
    <source>
        <dbReference type="Pfam" id="PF00534"/>
    </source>
</evidence>
<dbReference type="PANTHER" id="PTHR12526:SF629">
    <property type="entry name" value="TEICHURONIC ACID BIOSYNTHESIS GLYCOSYLTRANSFERASE TUAH-RELATED"/>
    <property type="match status" value="1"/>
</dbReference>
<feature type="domain" description="Glycosyl transferase family 1" evidence="3">
    <location>
        <begin position="177"/>
        <end position="347"/>
    </location>
</feature>
<proteinExistence type="predicted"/>
<gene>
    <name evidence="4" type="ORF">F7231_17785</name>
</gene>
<dbReference type="Gene3D" id="3.40.50.2000">
    <property type="entry name" value="Glycogen Phosphorylase B"/>
    <property type="match status" value="2"/>
</dbReference>
<reference evidence="5" key="1">
    <citation type="submission" date="2019-09" db="EMBL/GenBank/DDBJ databases">
        <authorList>
            <person name="Jung D.-H."/>
        </authorList>
    </citation>
    <scope>NUCLEOTIDE SEQUENCE [LARGE SCALE GENOMIC DNA]</scope>
    <source>
        <strain evidence="5">JA-25</strain>
    </source>
</reference>
<dbReference type="RefSeq" id="WP_166692898.1">
    <property type="nucleotide sequence ID" value="NZ_WAEL01000006.1"/>
</dbReference>
<accession>A0ABX0QML3</accession>
<dbReference type="InterPro" id="IPR001296">
    <property type="entry name" value="Glyco_trans_1"/>
</dbReference>
<evidence type="ECO:0000313" key="4">
    <source>
        <dbReference type="EMBL" id="NID12028.1"/>
    </source>
</evidence>
<dbReference type="EMBL" id="WAEL01000006">
    <property type="protein sequence ID" value="NID12028.1"/>
    <property type="molecule type" value="Genomic_DNA"/>
</dbReference>
<comment type="caution">
    <text evidence="4">The sequence shown here is derived from an EMBL/GenBank/DDBJ whole genome shotgun (WGS) entry which is preliminary data.</text>
</comment>
<sequence length="373" mass="43437">MLVRVLHVTTAHQPHDPRIVYKQCPALVADYDVWCAIPKADAQAAPEVHFVDLPYYEQIIWRILITCPLIVWRCWRLRPNLVHFYVPEFIPFAFLFRLRGAKLIYEVQENLFKKLQLKTRNNGWLLKKSFLLLDKLARRYCYCVFTEHGYLTTYTNLRKPAVVVYNYASLPFLEPFRWPYLPRQQPATFFYIGWLSMERAIDTLLAAFAKLNTRQTPFFAHLFGRQTFTHATLEANADYRQVRTQLRLYGYTDQKIALPYAKGAAVGLALLKPVGDYPESYTTKLFEYMALGLPVVTANFPLYKEVVERHQCGFCVDPYDADAVADALTYLIDHPAEAAQMGKRGRQAVEHHYNWATEAAKLRTYYELVLKTP</sequence>
<organism evidence="4 5">
    <name type="scientific">Fibrivirga algicola</name>
    <dbReference type="NCBI Taxonomy" id="2950420"/>
    <lineage>
        <taxon>Bacteria</taxon>
        <taxon>Pseudomonadati</taxon>
        <taxon>Bacteroidota</taxon>
        <taxon>Cytophagia</taxon>
        <taxon>Cytophagales</taxon>
        <taxon>Spirosomataceae</taxon>
        <taxon>Fibrivirga</taxon>
    </lineage>
</organism>
<reference evidence="5" key="2">
    <citation type="submission" date="2023-07" db="EMBL/GenBank/DDBJ databases">
        <authorList>
            <person name="Jung D.-H."/>
        </authorList>
    </citation>
    <scope>NUCLEOTIDE SEQUENCE [LARGE SCALE GENOMIC DNA]</scope>
    <source>
        <strain evidence="5">JA-25</strain>
    </source>
</reference>
<keyword evidence="2" id="KW-0808">Transferase</keyword>
<dbReference type="PANTHER" id="PTHR12526">
    <property type="entry name" value="GLYCOSYLTRANSFERASE"/>
    <property type="match status" value="1"/>
</dbReference>